<evidence type="ECO:0000313" key="5">
    <source>
        <dbReference type="EMBL" id="CDP14293.1"/>
    </source>
</evidence>
<dbReference type="OMA" id="VWHYLIP"/>
<keyword evidence="2" id="KW-0378">Hydrolase</keyword>
<dbReference type="Proteomes" id="UP000295252">
    <property type="component" value="Chromosome VIII"/>
</dbReference>
<dbReference type="GO" id="GO:0016787">
    <property type="term" value="F:hydrolase activity"/>
    <property type="evidence" value="ECO:0007669"/>
    <property type="project" value="UniProtKB-KW"/>
</dbReference>
<gene>
    <name evidence="5" type="ORF">GSCOC_T00040600001</name>
</gene>
<accession>A0A068V343</accession>
<evidence type="ECO:0000259" key="4">
    <source>
        <dbReference type="Pfam" id="PF00561"/>
    </source>
</evidence>
<dbReference type="InterPro" id="IPR000073">
    <property type="entry name" value="AB_hydrolase_1"/>
</dbReference>
<evidence type="ECO:0000256" key="2">
    <source>
        <dbReference type="ARBA" id="ARBA00022801"/>
    </source>
</evidence>
<dbReference type="InParanoid" id="A0A068V343"/>
<dbReference type="PANTHER" id="PTHR43039">
    <property type="entry name" value="ESTERASE-RELATED"/>
    <property type="match status" value="1"/>
</dbReference>
<evidence type="ECO:0000313" key="6">
    <source>
        <dbReference type="Proteomes" id="UP000295252"/>
    </source>
</evidence>
<protein>
    <recommendedName>
        <fullName evidence="4">AB hydrolase-1 domain-containing protein</fullName>
    </recommendedName>
</protein>
<keyword evidence="3" id="KW-0472">Membrane</keyword>
<dbReference type="OrthoDB" id="408373at2759"/>
<name>A0A068V343_COFCA</name>
<reference evidence="6" key="1">
    <citation type="journal article" date="2014" name="Science">
        <title>The coffee genome provides insight into the convergent evolution of caffeine biosynthesis.</title>
        <authorList>
            <person name="Denoeud F."/>
            <person name="Carretero-Paulet L."/>
            <person name="Dereeper A."/>
            <person name="Droc G."/>
            <person name="Guyot R."/>
            <person name="Pietrella M."/>
            <person name="Zheng C."/>
            <person name="Alberti A."/>
            <person name="Anthony F."/>
            <person name="Aprea G."/>
            <person name="Aury J.M."/>
            <person name="Bento P."/>
            <person name="Bernard M."/>
            <person name="Bocs S."/>
            <person name="Campa C."/>
            <person name="Cenci A."/>
            <person name="Combes M.C."/>
            <person name="Crouzillat D."/>
            <person name="Da Silva C."/>
            <person name="Daddiego L."/>
            <person name="De Bellis F."/>
            <person name="Dussert S."/>
            <person name="Garsmeur O."/>
            <person name="Gayraud T."/>
            <person name="Guignon V."/>
            <person name="Jahn K."/>
            <person name="Jamilloux V."/>
            <person name="Joet T."/>
            <person name="Labadie K."/>
            <person name="Lan T."/>
            <person name="Leclercq J."/>
            <person name="Lepelley M."/>
            <person name="Leroy T."/>
            <person name="Li L.T."/>
            <person name="Librado P."/>
            <person name="Lopez L."/>
            <person name="Munoz A."/>
            <person name="Noel B."/>
            <person name="Pallavicini A."/>
            <person name="Perrotta G."/>
            <person name="Poncet V."/>
            <person name="Pot D."/>
            <person name="Priyono X."/>
            <person name="Rigoreau M."/>
            <person name="Rouard M."/>
            <person name="Rozas J."/>
            <person name="Tranchant-Dubreuil C."/>
            <person name="VanBuren R."/>
            <person name="Zhang Q."/>
            <person name="Andrade A.C."/>
            <person name="Argout X."/>
            <person name="Bertrand B."/>
            <person name="de Kochko A."/>
            <person name="Graziosi G."/>
            <person name="Henry R.J."/>
            <person name="Jayarama X."/>
            <person name="Ming R."/>
            <person name="Nagai C."/>
            <person name="Rounsley S."/>
            <person name="Sankoff D."/>
            <person name="Giuliano G."/>
            <person name="Albert V.A."/>
            <person name="Wincker P."/>
            <person name="Lashermes P."/>
        </authorList>
    </citation>
    <scope>NUCLEOTIDE SEQUENCE [LARGE SCALE GENOMIC DNA]</scope>
    <source>
        <strain evidence="6">cv. DH200-94</strain>
    </source>
</reference>
<dbReference type="FunFam" id="3.40.50.1820:FF:000042">
    <property type="entry name" value="probable strigolactone esterase DAD2"/>
    <property type="match status" value="1"/>
</dbReference>
<feature type="domain" description="AB hydrolase-1" evidence="4">
    <location>
        <begin position="26"/>
        <end position="256"/>
    </location>
</feature>
<keyword evidence="3" id="KW-1133">Transmembrane helix</keyword>
<dbReference type="Gene3D" id="3.40.50.1820">
    <property type="entry name" value="alpha/beta hydrolase"/>
    <property type="match status" value="1"/>
</dbReference>
<evidence type="ECO:0000256" key="3">
    <source>
        <dbReference type="SAM" id="Phobius"/>
    </source>
</evidence>
<feature type="transmembrane region" description="Helical" evidence="3">
    <location>
        <begin position="39"/>
        <end position="59"/>
    </location>
</feature>
<dbReference type="PhylomeDB" id="A0A068V343"/>
<sequence length="274" mass="30763">MDELSKCGSGILEALNTRVYGNATNTLVLSHGFGVDQTVWQFIIPVLACYFKVVVYDLVFSPNVSPKLYDPKRYSHNFSAYAEDLICILDQLHVKETVFIGHSMSAMIGCIAATKRPQLFQHLILLNGSPRYLDAQHYEGGFSEQDLNAILTNLQRNFSAWAHELAPRAIGVNNSEAIAKFEGSLARMKPEIALDVAKTVFLGDNRRFLQNVRMRSTIIQPEKDIFVPLSVPRYMKKKLHAQLITLGISGHFPQLTAYALLLRVIKNLLLLNSN</sequence>
<comment type="similarity">
    <text evidence="1">Belongs to the AB hydrolase superfamily.</text>
</comment>
<dbReference type="Gramene" id="CDP14293">
    <property type="protein sequence ID" value="CDP14293"/>
    <property type="gene ID" value="GSCOC_T00040600001"/>
</dbReference>
<organism evidence="5 6">
    <name type="scientific">Coffea canephora</name>
    <name type="common">Robusta coffee</name>
    <dbReference type="NCBI Taxonomy" id="49390"/>
    <lineage>
        <taxon>Eukaryota</taxon>
        <taxon>Viridiplantae</taxon>
        <taxon>Streptophyta</taxon>
        <taxon>Embryophyta</taxon>
        <taxon>Tracheophyta</taxon>
        <taxon>Spermatophyta</taxon>
        <taxon>Magnoliopsida</taxon>
        <taxon>eudicotyledons</taxon>
        <taxon>Gunneridae</taxon>
        <taxon>Pentapetalae</taxon>
        <taxon>asterids</taxon>
        <taxon>lamiids</taxon>
        <taxon>Gentianales</taxon>
        <taxon>Rubiaceae</taxon>
        <taxon>Ixoroideae</taxon>
        <taxon>Gardenieae complex</taxon>
        <taxon>Bertiereae - Coffeeae clade</taxon>
        <taxon>Coffeeae</taxon>
        <taxon>Coffea</taxon>
    </lineage>
</organism>
<dbReference type="STRING" id="49390.A0A068V343"/>
<proteinExistence type="inferred from homology"/>
<dbReference type="EMBL" id="HG739165">
    <property type="protein sequence ID" value="CDP14293.1"/>
    <property type="molecule type" value="Genomic_DNA"/>
</dbReference>
<dbReference type="InterPro" id="IPR029058">
    <property type="entry name" value="AB_hydrolase_fold"/>
</dbReference>
<dbReference type="SUPFAM" id="SSF53474">
    <property type="entry name" value="alpha/beta-Hydrolases"/>
    <property type="match status" value="1"/>
</dbReference>
<keyword evidence="3" id="KW-0812">Transmembrane</keyword>
<evidence type="ECO:0000256" key="1">
    <source>
        <dbReference type="ARBA" id="ARBA00008645"/>
    </source>
</evidence>
<dbReference type="AlphaFoldDB" id="A0A068V343"/>
<feature type="transmembrane region" description="Helical" evidence="3">
    <location>
        <begin position="243"/>
        <end position="265"/>
    </location>
</feature>
<dbReference type="Pfam" id="PF00561">
    <property type="entry name" value="Abhydrolase_1"/>
    <property type="match status" value="1"/>
</dbReference>
<keyword evidence="6" id="KW-1185">Reference proteome</keyword>